<evidence type="ECO:0000313" key="1">
    <source>
        <dbReference type="EMBL" id="ALU25672.1"/>
    </source>
</evidence>
<dbReference type="RefSeq" id="WP_006257866.1">
    <property type="nucleotide sequence ID" value="NZ_BCMQ01000002.1"/>
</dbReference>
<dbReference type="KEGG" id="mod:AS202_05780"/>
<name>A0A0U3GAR3_9FLAO</name>
<accession>A0A0U3GAR3</accession>
<reference evidence="1 2" key="1">
    <citation type="journal article" date="2016" name="J. Zhejiang Univ. Sci. B">
        <title>Antibiotic resistance mechanisms of Myroides sp.</title>
        <authorList>
            <person name="Hu S."/>
            <person name="Yuan S."/>
            <person name="Qu H."/>
            <person name="Jiang T."/>
            <person name="Zhou Y."/>
            <person name="Wang M."/>
            <person name="Ming D."/>
        </authorList>
    </citation>
    <scope>NUCLEOTIDE SEQUENCE [LARGE SCALE GENOMIC DNA]</scope>
    <source>
        <strain evidence="1 2">PR63039</strain>
    </source>
</reference>
<evidence type="ECO:0000313" key="2">
    <source>
        <dbReference type="Proteomes" id="UP000069030"/>
    </source>
</evidence>
<dbReference type="PROSITE" id="PS51257">
    <property type="entry name" value="PROKAR_LIPOPROTEIN"/>
    <property type="match status" value="1"/>
</dbReference>
<dbReference type="eggNOG" id="ENOG502ZA5X">
    <property type="taxonomic scope" value="Bacteria"/>
</dbReference>
<dbReference type="AlphaFoldDB" id="A0A0U3GAR3"/>
<sequence>MKLRLLALLLTIMTFISCDDPFKRHDFYLSNPTDKEITVSLDNQKYTLAPNTFEVLKLDNGVHELDYNGQKNKFNVFKQNSGGIINPTLEPHYIFSMVYATEGNFDKFGSTAREVVIDDVLYEDNIKSTNALFIDNNLYRCTYFLGEEYPEEQITHNKNAVGNFYNKFFTKAEFIAFYDEDLPAESKGFHQQNMVAGGACTITEPNALELKLPDVPQEDVIASYKQEMALVEEFKTSTDAGRQKEIQKELFDLSMSRSKLDINYSKLSTEQNQSMNDFVHASGRISGAGIIQL</sequence>
<gene>
    <name evidence="1" type="ORF">AS202_05780</name>
</gene>
<dbReference type="Proteomes" id="UP000069030">
    <property type="component" value="Chromosome"/>
</dbReference>
<dbReference type="EMBL" id="CP013690">
    <property type="protein sequence ID" value="ALU25672.1"/>
    <property type="molecule type" value="Genomic_DNA"/>
</dbReference>
<proteinExistence type="predicted"/>
<organism evidence="1 2">
    <name type="scientific">Myroides odoratimimus</name>
    <dbReference type="NCBI Taxonomy" id="76832"/>
    <lineage>
        <taxon>Bacteria</taxon>
        <taxon>Pseudomonadati</taxon>
        <taxon>Bacteroidota</taxon>
        <taxon>Flavobacteriia</taxon>
        <taxon>Flavobacteriales</taxon>
        <taxon>Flavobacteriaceae</taxon>
        <taxon>Myroides</taxon>
    </lineage>
</organism>
<protein>
    <submittedName>
        <fullName evidence="1">Uncharacterized protein</fullName>
    </submittedName>
</protein>